<dbReference type="EMBL" id="BGPR01003440">
    <property type="protein sequence ID" value="GBM88172.1"/>
    <property type="molecule type" value="Genomic_DNA"/>
</dbReference>
<evidence type="ECO:0000313" key="1">
    <source>
        <dbReference type="EMBL" id="GBM88172.1"/>
    </source>
</evidence>
<name>A0A4Y2JFW7_ARAVE</name>
<sequence>MNLEMTHEMEEMVPHNAEEIPHARTRAVATHCCAPLNMSSKNSYYVQIVTTKGDSCRRNFPLQYTSNHYSLLYCLKNEQYEQLLCPNSYNQREFLQKKFPTPVHEPSLFIVVLP</sequence>
<evidence type="ECO:0000313" key="2">
    <source>
        <dbReference type="Proteomes" id="UP000499080"/>
    </source>
</evidence>
<protein>
    <submittedName>
        <fullName evidence="1">Uncharacterized protein</fullName>
    </submittedName>
</protein>
<reference evidence="1 2" key="1">
    <citation type="journal article" date="2019" name="Sci. Rep.">
        <title>Orb-weaving spider Araneus ventricosus genome elucidates the spidroin gene catalogue.</title>
        <authorList>
            <person name="Kono N."/>
            <person name="Nakamura H."/>
            <person name="Ohtoshi R."/>
            <person name="Moran D.A.P."/>
            <person name="Shinohara A."/>
            <person name="Yoshida Y."/>
            <person name="Fujiwara M."/>
            <person name="Mori M."/>
            <person name="Tomita M."/>
            <person name="Arakawa K."/>
        </authorList>
    </citation>
    <scope>NUCLEOTIDE SEQUENCE [LARGE SCALE GENOMIC DNA]</scope>
</reference>
<proteinExistence type="predicted"/>
<dbReference type="Proteomes" id="UP000499080">
    <property type="component" value="Unassembled WGS sequence"/>
</dbReference>
<accession>A0A4Y2JFW7</accession>
<keyword evidence="2" id="KW-1185">Reference proteome</keyword>
<gene>
    <name evidence="1" type="ORF">AVEN_198840_1</name>
</gene>
<comment type="caution">
    <text evidence="1">The sequence shown here is derived from an EMBL/GenBank/DDBJ whole genome shotgun (WGS) entry which is preliminary data.</text>
</comment>
<organism evidence="1 2">
    <name type="scientific">Araneus ventricosus</name>
    <name type="common">Orbweaver spider</name>
    <name type="synonym">Epeira ventricosa</name>
    <dbReference type="NCBI Taxonomy" id="182803"/>
    <lineage>
        <taxon>Eukaryota</taxon>
        <taxon>Metazoa</taxon>
        <taxon>Ecdysozoa</taxon>
        <taxon>Arthropoda</taxon>
        <taxon>Chelicerata</taxon>
        <taxon>Arachnida</taxon>
        <taxon>Araneae</taxon>
        <taxon>Araneomorphae</taxon>
        <taxon>Entelegynae</taxon>
        <taxon>Araneoidea</taxon>
        <taxon>Araneidae</taxon>
        <taxon>Araneus</taxon>
    </lineage>
</organism>
<dbReference type="AlphaFoldDB" id="A0A4Y2JFW7"/>